<accession>A0ABQ4S3Q7</accession>
<evidence type="ECO:0000313" key="3">
    <source>
        <dbReference type="Proteomes" id="UP001055125"/>
    </source>
</evidence>
<evidence type="ECO:0008006" key="4">
    <source>
        <dbReference type="Google" id="ProtNLM"/>
    </source>
</evidence>
<proteinExistence type="predicted"/>
<sequence>MRAPLKSTAFKQVFSTLSRMSGPLSCRALREDWTADAGLASPHHGCESERSPFSAAISSPSEHQRVLRVATATLPSCRRASAPPAWRWSRRPCTFMTEVNPLHVRRDLALPLGLSAQQGMDAPIAIGRQVGDEHLDRGQPFGIGGWARFSMEARPRRRLFVVRSGSREESVRALARRYRVSPTMVQKWRKRTSTADAPMGPKEPRSTVITPPCS</sequence>
<dbReference type="EMBL" id="BPQP01000107">
    <property type="protein sequence ID" value="GJD97760.1"/>
    <property type="molecule type" value="Genomic_DNA"/>
</dbReference>
<reference evidence="2" key="2">
    <citation type="submission" date="2021-08" db="EMBL/GenBank/DDBJ databases">
        <authorList>
            <person name="Tani A."/>
            <person name="Ola A."/>
            <person name="Ogura Y."/>
            <person name="Katsura K."/>
            <person name="Hayashi T."/>
        </authorList>
    </citation>
    <scope>NUCLEOTIDE SEQUENCE</scope>
    <source>
        <strain evidence="2">DSM 19015</strain>
    </source>
</reference>
<name>A0ABQ4S3Q7_9HYPH</name>
<organism evidence="2 3">
    <name type="scientific">Methylobacterium iners</name>
    <dbReference type="NCBI Taxonomy" id="418707"/>
    <lineage>
        <taxon>Bacteria</taxon>
        <taxon>Pseudomonadati</taxon>
        <taxon>Pseudomonadota</taxon>
        <taxon>Alphaproteobacteria</taxon>
        <taxon>Hyphomicrobiales</taxon>
        <taxon>Methylobacteriaceae</taxon>
        <taxon>Methylobacterium</taxon>
    </lineage>
</organism>
<gene>
    <name evidence="2" type="ORF">OCOJLMKI_4993</name>
</gene>
<keyword evidence="3" id="KW-1185">Reference proteome</keyword>
<evidence type="ECO:0000256" key="1">
    <source>
        <dbReference type="SAM" id="MobiDB-lite"/>
    </source>
</evidence>
<feature type="region of interest" description="Disordered" evidence="1">
    <location>
        <begin position="40"/>
        <end position="59"/>
    </location>
</feature>
<feature type="region of interest" description="Disordered" evidence="1">
    <location>
        <begin position="187"/>
        <end position="214"/>
    </location>
</feature>
<dbReference type="Proteomes" id="UP001055125">
    <property type="component" value="Unassembled WGS sequence"/>
</dbReference>
<protein>
    <recommendedName>
        <fullName evidence="4">Transposase</fullName>
    </recommendedName>
</protein>
<comment type="caution">
    <text evidence="2">The sequence shown here is derived from an EMBL/GenBank/DDBJ whole genome shotgun (WGS) entry which is preliminary data.</text>
</comment>
<reference evidence="2" key="1">
    <citation type="journal article" date="2021" name="Front. Microbiol.">
        <title>Comprehensive Comparative Genomics and Phenotyping of Methylobacterium Species.</title>
        <authorList>
            <person name="Alessa O."/>
            <person name="Ogura Y."/>
            <person name="Fujitani Y."/>
            <person name="Takami H."/>
            <person name="Hayashi T."/>
            <person name="Sahin N."/>
            <person name="Tani A."/>
        </authorList>
    </citation>
    <scope>NUCLEOTIDE SEQUENCE</scope>
    <source>
        <strain evidence="2">DSM 19015</strain>
    </source>
</reference>
<evidence type="ECO:0000313" key="2">
    <source>
        <dbReference type="EMBL" id="GJD97760.1"/>
    </source>
</evidence>